<dbReference type="PANTHER" id="PTHR33606">
    <property type="entry name" value="PROTEIN YCII"/>
    <property type="match status" value="1"/>
</dbReference>
<dbReference type="InterPro" id="IPR005545">
    <property type="entry name" value="YCII"/>
</dbReference>
<organism evidence="3">
    <name type="scientific">uncultured Thermomicrobiales bacterium</name>
    <dbReference type="NCBI Taxonomy" id="1645740"/>
    <lineage>
        <taxon>Bacteria</taxon>
        <taxon>Pseudomonadati</taxon>
        <taxon>Thermomicrobiota</taxon>
        <taxon>Thermomicrobia</taxon>
        <taxon>Thermomicrobiales</taxon>
        <taxon>environmental samples</taxon>
    </lineage>
</organism>
<evidence type="ECO:0000313" key="3">
    <source>
        <dbReference type="EMBL" id="CAA9544565.1"/>
    </source>
</evidence>
<dbReference type="PANTHER" id="PTHR33606:SF3">
    <property type="entry name" value="PROTEIN YCII"/>
    <property type="match status" value="1"/>
</dbReference>
<dbReference type="InterPro" id="IPR051807">
    <property type="entry name" value="Sec-metab_biosynth-assoc"/>
</dbReference>
<dbReference type="Pfam" id="PF03795">
    <property type="entry name" value="YCII"/>
    <property type="match status" value="1"/>
</dbReference>
<protein>
    <recommendedName>
        <fullName evidence="2">YCII-related domain-containing protein</fullName>
    </recommendedName>
</protein>
<name>A0A6J4UA59_9BACT</name>
<sequence length="96" mass="10552">MAIFAAWVTYTNHEERLRVRPAHRAYLAQLLTDGKLVASGPFTDETGALLIYNASDEAEVRAIMAADPNSAAGAFASIELKEWNRVFAETTAELRP</sequence>
<evidence type="ECO:0000259" key="2">
    <source>
        <dbReference type="Pfam" id="PF03795"/>
    </source>
</evidence>
<dbReference type="AlphaFoldDB" id="A0A6J4UA59"/>
<reference evidence="3" key="1">
    <citation type="submission" date="2020-02" db="EMBL/GenBank/DDBJ databases">
        <authorList>
            <person name="Meier V. D."/>
        </authorList>
    </citation>
    <scope>NUCLEOTIDE SEQUENCE</scope>
    <source>
        <strain evidence="3">AVDCRST_MAG33</strain>
    </source>
</reference>
<proteinExistence type="inferred from homology"/>
<gene>
    <name evidence="3" type="ORF">AVDCRST_MAG33-324</name>
</gene>
<dbReference type="SUPFAM" id="SSF54909">
    <property type="entry name" value="Dimeric alpha+beta barrel"/>
    <property type="match status" value="1"/>
</dbReference>
<evidence type="ECO:0000256" key="1">
    <source>
        <dbReference type="ARBA" id="ARBA00007689"/>
    </source>
</evidence>
<dbReference type="InterPro" id="IPR011008">
    <property type="entry name" value="Dimeric_a/b-barrel"/>
</dbReference>
<comment type="similarity">
    <text evidence="1">Belongs to the YciI family.</text>
</comment>
<feature type="domain" description="YCII-related" evidence="2">
    <location>
        <begin position="4"/>
        <end position="84"/>
    </location>
</feature>
<accession>A0A6J4UA59</accession>
<dbReference type="EMBL" id="CADCWK010000026">
    <property type="protein sequence ID" value="CAA9544565.1"/>
    <property type="molecule type" value="Genomic_DNA"/>
</dbReference>
<dbReference type="Gene3D" id="3.30.70.1060">
    <property type="entry name" value="Dimeric alpha+beta barrel"/>
    <property type="match status" value="1"/>
</dbReference>